<comment type="similarity">
    <text evidence="7">Belongs to the dTDP-4-dehydrorhamnose 3,5-epimerase family.</text>
</comment>
<feature type="site" description="Participates in a stacking interaction with the thymidine ring of dTDP-4-oxo-6-deoxyglucose" evidence="6">
    <location>
        <position position="137"/>
    </location>
</feature>
<keyword evidence="9" id="KW-1185">Reference proteome</keyword>
<feature type="active site" description="Proton donor" evidence="5">
    <location>
        <position position="131"/>
    </location>
</feature>
<name>A0A2T5BXZ8_9BACT</name>
<keyword evidence="7" id="KW-0413">Isomerase</keyword>
<evidence type="ECO:0000256" key="4">
    <source>
        <dbReference type="ARBA" id="ARBA00019595"/>
    </source>
</evidence>
<dbReference type="PANTHER" id="PTHR21047">
    <property type="entry name" value="DTDP-6-DEOXY-D-GLUCOSE-3,5 EPIMERASE"/>
    <property type="match status" value="1"/>
</dbReference>
<organism evidence="8 9">
    <name type="scientific">Mangrovibacterium marinum</name>
    <dbReference type="NCBI Taxonomy" id="1639118"/>
    <lineage>
        <taxon>Bacteria</taxon>
        <taxon>Pseudomonadati</taxon>
        <taxon>Bacteroidota</taxon>
        <taxon>Bacteroidia</taxon>
        <taxon>Marinilabiliales</taxon>
        <taxon>Prolixibacteraceae</taxon>
        <taxon>Mangrovibacterium</taxon>
    </lineage>
</organism>
<dbReference type="EMBL" id="QAAD01000022">
    <property type="protein sequence ID" value="PTN06325.1"/>
    <property type="molecule type" value="Genomic_DNA"/>
</dbReference>
<dbReference type="GO" id="GO:0019305">
    <property type="term" value="P:dTDP-rhamnose biosynthetic process"/>
    <property type="evidence" value="ECO:0007669"/>
    <property type="project" value="UniProtKB-UniRule"/>
</dbReference>
<dbReference type="InterPro" id="IPR000888">
    <property type="entry name" value="RmlC-like"/>
</dbReference>
<proteinExistence type="inferred from homology"/>
<dbReference type="NCBIfam" id="TIGR01221">
    <property type="entry name" value="rmlC"/>
    <property type="match status" value="1"/>
</dbReference>
<dbReference type="PANTHER" id="PTHR21047:SF2">
    <property type="entry name" value="THYMIDINE DIPHOSPHO-4-KETO-RHAMNOSE 3,5-EPIMERASE"/>
    <property type="match status" value="1"/>
</dbReference>
<dbReference type="EC" id="5.1.3.13" evidence="3 7"/>
<dbReference type="GO" id="GO:0005829">
    <property type="term" value="C:cytosol"/>
    <property type="evidence" value="ECO:0007669"/>
    <property type="project" value="TreeGrafter"/>
</dbReference>
<comment type="pathway">
    <text evidence="7">Carbohydrate biosynthesis; dTDP-L-rhamnose biosynthesis.</text>
</comment>
<dbReference type="Gene3D" id="2.60.120.10">
    <property type="entry name" value="Jelly Rolls"/>
    <property type="match status" value="1"/>
</dbReference>
<accession>A0A2T5BXZ8</accession>
<dbReference type="InterPro" id="IPR011051">
    <property type="entry name" value="RmlC_Cupin_sf"/>
</dbReference>
<comment type="subunit">
    <text evidence="7">Homodimer.</text>
</comment>
<evidence type="ECO:0000313" key="9">
    <source>
        <dbReference type="Proteomes" id="UP000243525"/>
    </source>
</evidence>
<gene>
    <name evidence="8" type="ORF">C8N47_1227</name>
</gene>
<dbReference type="OrthoDB" id="9800680at2"/>
<evidence type="ECO:0000256" key="1">
    <source>
        <dbReference type="ARBA" id="ARBA00001298"/>
    </source>
</evidence>
<dbReference type="Pfam" id="PF00908">
    <property type="entry name" value="dTDP_sugar_isom"/>
    <property type="match status" value="1"/>
</dbReference>
<sequence>MQVETSPLEGLVILTPRVFEDERGYFFESFHALKYKQAGIEADFVQDNESRSSQGVIRGLHYQTGTSAQAKLVRVTEGVVWDVAVDLRPQSTTFGQWYGVELSAANKKQLFIPRGFAHGFAVLSPKATLTYKCDNFYNPQAEGGIRYDDPDLKIDWPIDCREALLSEKDMKNGSFRELQPNW</sequence>
<dbReference type="AlphaFoldDB" id="A0A2T5BXZ8"/>
<evidence type="ECO:0000256" key="2">
    <source>
        <dbReference type="ARBA" id="ARBA00001997"/>
    </source>
</evidence>
<evidence type="ECO:0000313" key="8">
    <source>
        <dbReference type="EMBL" id="PTN06325.1"/>
    </source>
</evidence>
<comment type="function">
    <text evidence="2 7">Catalyzes the epimerization of the C3' and C5'positions of dTDP-6-deoxy-D-xylo-4-hexulose, forming dTDP-6-deoxy-L-lyxo-4-hexulose.</text>
</comment>
<dbReference type="RefSeq" id="WP_107823548.1">
    <property type="nucleotide sequence ID" value="NZ_OY782574.1"/>
</dbReference>
<reference evidence="8 9" key="1">
    <citation type="submission" date="2018-04" db="EMBL/GenBank/DDBJ databases">
        <title>Genomic Encyclopedia of Archaeal and Bacterial Type Strains, Phase II (KMG-II): from individual species to whole genera.</title>
        <authorList>
            <person name="Goeker M."/>
        </authorList>
    </citation>
    <scope>NUCLEOTIDE SEQUENCE [LARGE SCALE GENOMIC DNA]</scope>
    <source>
        <strain evidence="8 9">DSM 28823</strain>
    </source>
</reference>
<protein>
    <recommendedName>
        <fullName evidence="4 7">dTDP-4-dehydrorhamnose 3,5-epimerase</fullName>
        <ecNumber evidence="3 7">5.1.3.13</ecNumber>
    </recommendedName>
    <alternativeName>
        <fullName evidence="7">Thymidine diphospho-4-keto-rhamnose 3,5-epimerase</fullName>
    </alternativeName>
</protein>
<dbReference type="UniPathway" id="UPA00124"/>
<dbReference type="GO" id="GO:0008830">
    <property type="term" value="F:dTDP-4-dehydrorhamnose 3,5-epimerase activity"/>
    <property type="evidence" value="ECO:0007669"/>
    <property type="project" value="UniProtKB-UniRule"/>
</dbReference>
<evidence type="ECO:0000256" key="5">
    <source>
        <dbReference type="PIRSR" id="PIRSR600888-1"/>
    </source>
</evidence>
<dbReference type="CDD" id="cd00438">
    <property type="entry name" value="cupin_RmlC"/>
    <property type="match status" value="1"/>
</dbReference>
<comment type="catalytic activity">
    <reaction evidence="1 7">
        <text>dTDP-4-dehydro-6-deoxy-alpha-D-glucose = dTDP-4-dehydro-beta-L-rhamnose</text>
        <dbReference type="Rhea" id="RHEA:16969"/>
        <dbReference type="ChEBI" id="CHEBI:57649"/>
        <dbReference type="ChEBI" id="CHEBI:62830"/>
        <dbReference type="EC" id="5.1.3.13"/>
    </reaction>
</comment>
<dbReference type="SUPFAM" id="SSF51182">
    <property type="entry name" value="RmlC-like cupins"/>
    <property type="match status" value="1"/>
</dbReference>
<comment type="caution">
    <text evidence="8">The sequence shown here is derived from an EMBL/GenBank/DDBJ whole genome shotgun (WGS) entry which is preliminary data.</text>
</comment>
<dbReference type="GO" id="GO:0000271">
    <property type="term" value="P:polysaccharide biosynthetic process"/>
    <property type="evidence" value="ECO:0007669"/>
    <property type="project" value="TreeGrafter"/>
</dbReference>
<evidence type="ECO:0000256" key="7">
    <source>
        <dbReference type="RuleBase" id="RU364069"/>
    </source>
</evidence>
<dbReference type="InterPro" id="IPR014710">
    <property type="entry name" value="RmlC-like_jellyroll"/>
</dbReference>
<feature type="active site" description="Proton acceptor" evidence="5">
    <location>
        <position position="61"/>
    </location>
</feature>
<evidence type="ECO:0000256" key="6">
    <source>
        <dbReference type="PIRSR" id="PIRSR600888-3"/>
    </source>
</evidence>
<evidence type="ECO:0000256" key="3">
    <source>
        <dbReference type="ARBA" id="ARBA00012098"/>
    </source>
</evidence>
<dbReference type="Proteomes" id="UP000243525">
    <property type="component" value="Unassembled WGS sequence"/>
</dbReference>